<dbReference type="GO" id="GO:0016887">
    <property type="term" value="F:ATP hydrolysis activity"/>
    <property type="evidence" value="ECO:0007669"/>
    <property type="project" value="InterPro"/>
</dbReference>
<evidence type="ECO:0000256" key="2">
    <source>
        <dbReference type="ARBA" id="ARBA00011322"/>
    </source>
</evidence>
<dbReference type="Pfam" id="PF13558">
    <property type="entry name" value="SbcC_Walker_B"/>
    <property type="match status" value="1"/>
</dbReference>
<keyword evidence="4" id="KW-0175">Coiled coil</keyword>
<reference evidence="7" key="1">
    <citation type="submission" date="2019-12" db="EMBL/GenBank/DDBJ databases">
        <title>Complete and draft genome sequences of new strains and members of some known species of the genus Rathayibacter isolated from plants.</title>
        <authorList>
            <person name="Tarlachkov S.V."/>
            <person name="Starodumova I.P."/>
            <person name="Dorofeeva L.V."/>
            <person name="Prisyazhnaya N.V."/>
            <person name="Leyn S."/>
            <person name="Zlamal J."/>
            <person name="Elan M."/>
            <person name="Osterman A.L."/>
            <person name="Nadler S."/>
            <person name="Subbotin S.A."/>
            <person name="Evtushenko L.I."/>
        </authorList>
    </citation>
    <scope>NUCLEOTIDE SEQUENCE [LARGE SCALE GENOMIC DNA]</scope>
    <source>
        <strain evidence="7">VKM Ac-2761</strain>
    </source>
</reference>
<dbReference type="EMBL" id="CP047186">
    <property type="protein sequence ID" value="QHC55797.1"/>
    <property type="molecule type" value="Genomic_DNA"/>
</dbReference>
<dbReference type="AlphaFoldDB" id="A0AAE6RJ59"/>
<dbReference type="GO" id="GO:0006302">
    <property type="term" value="P:double-strand break repair"/>
    <property type="evidence" value="ECO:0007669"/>
    <property type="project" value="InterPro"/>
</dbReference>
<dbReference type="SUPFAM" id="SSF52540">
    <property type="entry name" value="P-loop containing nucleoside triphosphate hydrolases"/>
    <property type="match status" value="1"/>
</dbReference>
<evidence type="ECO:0000256" key="4">
    <source>
        <dbReference type="SAM" id="Coils"/>
    </source>
</evidence>
<dbReference type="InterPro" id="IPR027417">
    <property type="entry name" value="P-loop_NTPase"/>
</dbReference>
<dbReference type="PANTHER" id="PTHR32114:SF2">
    <property type="entry name" value="ABC TRANSPORTER ABCH.3"/>
    <property type="match status" value="1"/>
</dbReference>
<sequence length="982" mass="105819">MRIRRLSFAGLGPFRDRQEIDFDRLEDVGIYLIAGRTGAGKSTILDAIGFALYGSVPRFDGTSARLRSDHSAPEDETFAELDFEVAGRLYRVRRSPEYERPAKRGGGTTRQAAKVSLLERVDGAWSGISSSAKETGVEIGRIVGLTKDQFLQVILLAQNRFHEFLLAKNDDRQRLLRTLFATERYELLRRRLLDQLHESAAGLEEERAAVAALADEARRLGEVEEEAATPDAAWFASLVAALEPRLAETRAEVERADTLHDGSRAALEAAVLVRRAQERRSRALRESEELAVAEVVVVTQRERLEQARRAEGVLPVLRASASARDAADAASAARERAAERFRSVIGGSADGDSATRESEALGGRLGALAEALVEERRIPGAEKAAEHAEQARSEALAAVELLDGELRVLPERLEAIGAEEESLSPVAATVPSREVELVALEGRIEAAAERESAAASLTALRASYADAVRRHRELAAEHAGLVARRFVGFAGELAGSLVPGEPCPVCGAHEHPRPAEHGEAAPVSTDDLDRARAAVDRAAGAMDRARAAESSAALVVAALEERSGGETSQSLALAREEATGRLAAARAAASRCELLRSERSALRRRADELTALRERARAEHDRLAREATIAVEALRILRERIDSQRDGVASIAARVAELTERRSVADALVAAEALLLARTAAADEAREHLASVLAERGFADSAAAENAALTAGERDRAEAVVAEHERRRSAVDAVLAEPELRELPATPVDLAELEESARLASTRRDEARSRLSVLEHRAARLAELAAVAARRLRSLEGRLRRYEELRALAETVDGRGQNTRRMDLESFALAGRLEEIVGAANLRLETMTSGRYTLLHDDSLAYRRASSGLGIDVLDAFTGVRRQPASLSGGETFLASLALALGLADVVSMQSGGITLETMFIDEGFGSLDAETLETALGTLDALRTGGRTIGLISHVDAMRERLPIGLRVVVGDRGDSTLRTG</sequence>
<evidence type="ECO:0000256" key="1">
    <source>
        <dbReference type="ARBA" id="ARBA00006930"/>
    </source>
</evidence>
<accession>A0AAE6RJ59</accession>
<evidence type="ECO:0000313" key="7">
    <source>
        <dbReference type="Proteomes" id="UP000465031"/>
    </source>
</evidence>
<feature type="coiled-coil region" evidence="4">
    <location>
        <begin position="592"/>
        <end position="626"/>
    </location>
</feature>
<protein>
    <recommendedName>
        <fullName evidence="3">Nuclease SbcCD subunit C</fullName>
    </recommendedName>
</protein>
<evidence type="ECO:0000313" key="6">
    <source>
        <dbReference type="EMBL" id="QHC55797.1"/>
    </source>
</evidence>
<dbReference type="RefSeq" id="WP_132504130.1">
    <property type="nucleotide sequence ID" value="NZ_CP047186.1"/>
</dbReference>
<dbReference type="PANTHER" id="PTHR32114">
    <property type="entry name" value="ABC TRANSPORTER ABCH.3"/>
    <property type="match status" value="1"/>
</dbReference>
<dbReference type="InterPro" id="IPR038729">
    <property type="entry name" value="Rad50/SbcC_AAA"/>
</dbReference>
<feature type="domain" description="Rad50/SbcC-type AAA" evidence="5">
    <location>
        <begin position="6"/>
        <end position="206"/>
    </location>
</feature>
<organism evidence="6 7">
    <name type="scientific">Rathayibacter tanaceti</name>
    <dbReference type="NCBI Taxonomy" id="1671680"/>
    <lineage>
        <taxon>Bacteria</taxon>
        <taxon>Bacillati</taxon>
        <taxon>Actinomycetota</taxon>
        <taxon>Actinomycetes</taxon>
        <taxon>Micrococcales</taxon>
        <taxon>Microbacteriaceae</taxon>
        <taxon>Rathayibacter</taxon>
    </lineage>
</organism>
<dbReference type="Pfam" id="PF13476">
    <property type="entry name" value="AAA_23"/>
    <property type="match status" value="1"/>
</dbReference>
<comment type="subunit">
    <text evidence="2">Heterodimer of SbcC and SbcD.</text>
</comment>
<evidence type="ECO:0000256" key="3">
    <source>
        <dbReference type="ARBA" id="ARBA00013368"/>
    </source>
</evidence>
<dbReference type="KEGG" id="rte:GSU10_09255"/>
<name>A0AAE6RJ59_9MICO</name>
<comment type="similarity">
    <text evidence="1">Belongs to the SMC family. SbcC subfamily.</text>
</comment>
<dbReference type="Gene3D" id="3.40.50.300">
    <property type="entry name" value="P-loop containing nucleotide triphosphate hydrolases"/>
    <property type="match status" value="2"/>
</dbReference>
<gene>
    <name evidence="6" type="ORF">GSU10_09255</name>
</gene>
<proteinExistence type="inferred from homology"/>
<evidence type="ECO:0000259" key="5">
    <source>
        <dbReference type="Pfam" id="PF13476"/>
    </source>
</evidence>
<dbReference type="Proteomes" id="UP000465031">
    <property type="component" value="Chromosome"/>
</dbReference>
<feature type="coiled-coil region" evidence="4">
    <location>
        <begin position="750"/>
        <end position="812"/>
    </location>
</feature>